<dbReference type="InterPro" id="IPR036236">
    <property type="entry name" value="Znf_C2H2_sf"/>
</dbReference>
<dbReference type="GO" id="GO:0000981">
    <property type="term" value="F:DNA-binding transcription factor activity, RNA polymerase II-specific"/>
    <property type="evidence" value="ECO:0007669"/>
    <property type="project" value="TreeGrafter"/>
</dbReference>
<feature type="compositionally biased region" description="Basic and acidic residues" evidence="10">
    <location>
        <begin position="92"/>
        <end position="104"/>
    </location>
</feature>
<dbReference type="GO" id="GO:0000978">
    <property type="term" value="F:RNA polymerase II cis-regulatory region sequence-specific DNA binding"/>
    <property type="evidence" value="ECO:0007669"/>
    <property type="project" value="TreeGrafter"/>
</dbReference>
<keyword evidence="2" id="KW-0479">Metal-binding</keyword>
<evidence type="ECO:0000256" key="10">
    <source>
        <dbReference type="SAM" id="MobiDB-lite"/>
    </source>
</evidence>
<evidence type="ECO:0000256" key="9">
    <source>
        <dbReference type="PROSITE-ProRule" id="PRU00042"/>
    </source>
</evidence>
<evidence type="ECO:0000256" key="6">
    <source>
        <dbReference type="ARBA" id="ARBA00023015"/>
    </source>
</evidence>
<dbReference type="PANTHER" id="PTHR14003:SF25">
    <property type="entry name" value="GASTRULA ZINC FINGER PROTEIN XLCGF57.1"/>
    <property type="match status" value="1"/>
</dbReference>
<name>A0A8J6EE72_ELECQ</name>
<feature type="compositionally biased region" description="Acidic residues" evidence="10">
    <location>
        <begin position="80"/>
        <end position="91"/>
    </location>
</feature>
<dbReference type="EMBL" id="WNTK01001373">
    <property type="protein sequence ID" value="KAG9467455.1"/>
    <property type="molecule type" value="Genomic_DNA"/>
</dbReference>
<dbReference type="AlphaFoldDB" id="A0A8J6EE72"/>
<dbReference type="PANTHER" id="PTHR14003">
    <property type="entry name" value="TRANSCRIPTIONAL REPRESSOR PROTEIN YY"/>
    <property type="match status" value="1"/>
</dbReference>
<evidence type="ECO:0000256" key="8">
    <source>
        <dbReference type="ARBA" id="ARBA00023242"/>
    </source>
</evidence>
<keyword evidence="4 9" id="KW-0863">Zinc-finger</keyword>
<feature type="compositionally biased region" description="Basic and acidic residues" evidence="10">
    <location>
        <begin position="67"/>
        <end position="79"/>
    </location>
</feature>
<feature type="region of interest" description="Disordered" evidence="10">
    <location>
        <begin position="153"/>
        <end position="183"/>
    </location>
</feature>
<keyword evidence="8" id="KW-0539">Nucleus</keyword>
<gene>
    <name evidence="12" type="ORF">GDO78_014915</name>
</gene>
<feature type="domain" description="C2H2-type" evidence="11">
    <location>
        <begin position="427"/>
        <end position="454"/>
    </location>
</feature>
<evidence type="ECO:0000256" key="1">
    <source>
        <dbReference type="ARBA" id="ARBA00006991"/>
    </source>
</evidence>
<keyword evidence="13" id="KW-1185">Reference proteome</keyword>
<evidence type="ECO:0000313" key="13">
    <source>
        <dbReference type="Proteomes" id="UP000770717"/>
    </source>
</evidence>
<feature type="region of interest" description="Disordered" evidence="10">
    <location>
        <begin position="1"/>
        <end position="124"/>
    </location>
</feature>
<dbReference type="OrthoDB" id="654211at2759"/>
<comment type="caution">
    <text evidence="12">The sequence shown here is derived from an EMBL/GenBank/DDBJ whole genome shotgun (WGS) entry which is preliminary data.</text>
</comment>
<accession>A0A8J6EE72</accession>
<dbReference type="PROSITE" id="PS50157">
    <property type="entry name" value="ZINC_FINGER_C2H2_2"/>
    <property type="match status" value="7"/>
</dbReference>
<evidence type="ECO:0000256" key="5">
    <source>
        <dbReference type="ARBA" id="ARBA00022833"/>
    </source>
</evidence>
<dbReference type="GO" id="GO:0008270">
    <property type="term" value="F:zinc ion binding"/>
    <property type="evidence" value="ECO:0007669"/>
    <property type="project" value="UniProtKB-KW"/>
</dbReference>
<sequence length="511" mass="58458">MKVDNRPLTSQASRRNPPERCPRPLYSQECPEEDPNITDGASRRNSPLRCPRPLYSQDCPEEDSDVPENHQLIDIKVEVIDEETDLTDDERDGCSRRYPPERSPHPLNSQDCSEEDLDVSEDHQDENLIDIKVVVIDEEEMDARVNQLDGLIVKNPPERCPRPLYSQDSSEEDSDVPEDDQGEDLTAIKVEVEEEWMTDDQLYMRDVKEEIPVDVTPENPSEYSEGNVMLSLGYKVEDDDIPQHSSGKKHVTFNVHPGLHSTDLSYNHPNHEELSPEQLHIVTTTAGQKEGERFQFIKNSNISTHRRIHTGRRPYSCSECGKCFTEKSKLVLHERIHTGEKPYSCSLCGKRFTDKSGYVKHERLHTGNGLYSCSECGKSFTDKSDLVRHERIHTGERPFSCAECGKAFTHKSGLVKHKRIHTGEKPYSCSECGKCFIVKSRLVVHKRIHTGEKPYSCSECGKCFTEKSKLVIHKRIHTGEKPHACLLCGKRFIDKSNLGRHERIHTKEKTF</sequence>
<dbReference type="Gene3D" id="3.30.160.60">
    <property type="entry name" value="Classic Zinc Finger"/>
    <property type="match status" value="7"/>
</dbReference>
<comment type="similarity">
    <text evidence="1">Belongs to the krueppel C2H2-type zinc-finger protein family.</text>
</comment>
<dbReference type="FunFam" id="3.30.160.60:FF:000295">
    <property type="entry name" value="zinc finger protein 19"/>
    <property type="match status" value="1"/>
</dbReference>
<evidence type="ECO:0000256" key="3">
    <source>
        <dbReference type="ARBA" id="ARBA00022737"/>
    </source>
</evidence>
<protein>
    <recommendedName>
        <fullName evidence="11">C2H2-type domain-containing protein</fullName>
    </recommendedName>
</protein>
<keyword evidence="6" id="KW-0805">Transcription regulation</keyword>
<dbReference type="SUPFAM" id="SSF57667">
    <property type="entry name" value="beta-beta-alpha zinc fingers"/>
    <property type="match status" value="4"/>
</dbReference>
<feature type="domain" description="C2H2-type" evidence="11">
    <location>
        <begin position="399"/>
        <end position="426"/>
    </location>
</feature>
<dbReference type="FunFam" id="3.30.160.60:FF:001442">
    <property type="entry name" value="zinc finger protein 696"/>
    <property type="match status" value="1"/>
</dbReference>
<evidence type="ECO:0000259" key="11">
    <source>
        <dbReference type="PROSITE" id="PS50157"/>
    </source>
</evidence>
<feature type="domain" description="C2H2-type" evidence="11">
    <location>
        <begin position="455"/>
        <end position="482"/>
    </location>
</feature>
<dbReference type="FunFam" id="3.30.160.60:FF:000464">
    <property type="entry name" value="Zinc finger and SCAN domain containing 25"/>
    <property type="match status" value="1"/>
</dbReference>
<dbReference type="GO" id="GO:0000785">
    <property type="term" value="C:chromatin"/>
    <property type="evidence" value="ECO:0007669"/>
    <property type="project" value="TreeGrafter"/>
</dbReference>
<keyword evidence="3" id="KW-0677">Repeat</keyword>
<dbReference type="PROSITE" id="PS00028">
    <property type="entry name" value="ZINC_FINGER_C2H2_1"/>
    <property type="match status" value="7"/>
</dbReference>
<feature type="compositionally biased region" description="Acidic residues" evidence="10">
    <location>
        <begin position="169"/>
        <end position="183"/>
    </location>
</feature>
<dbReference type="FunFam" id="3.30.160.60:FF:000358">
    <property type="entry name" value="zinc finger protein 24"/>
    <property type="match status" value="1"/>
</dbReference>
<dbReference type="FunFam" id="3.30.160.60:FF:002343">
    <property type="entry name" value="Zinc finger protein 33A"/>
    <property type="match status" value="2"/>
</dbReference>
<feature type="domain" description="C2H2-type" evidence="11">
    <location>
        <begin position="371"/>
        <end position="398"/>
    </location>
</feature>
<organism evidence="12 13">
    <name type="scientific">Eleutherodactylus coqui</name>
    <name type="common">Puerto Rican coqui</name>
    <dbReference type="NCBI Taxonomy" id="57060"/>
    <lineage>
        <taxon>Eukaryota</taxon>
        <taxon>Metazoa</taxon>
        <taxon>Chordata</taxon>
        <taxon>Craniata</taxon>
        <taxon>Vertebrata</taxon>
        <taxon>Euteleostomi</taxon>
        <taxon>Amphibia</taxon>
        <taxon>Batrachia</taxon>
        <taxon>Anura</taxon>
        <taxon>Neobatrachia</taxon>
        <taxon>Hyloidea</taxon>
        <taxon>Eleutherodactylidae</taxon>
        <taxon>Eleutherodactylinae</taxon>
        <taxon>Eleutherodactylus</taxon>
        <taxon>Eleutherodactylus</taxon>
    </lineage>
</organism>
<dbReference type="GO" id="GO:0031519">
    <property type="term" value="C:PcG protein complex"/>
    <property type="evidence" value="ECO:0007669"/>
    <property type="project" value="TreeGrafter"/>
</dbReference>
<dbReference type="SMART" id="SM00355">
    <property type="entry name" value="ZnF_C2H2"/>
    <property type="match status" value="7"/>
</dbReference>
<evidence type="ECO:0000256" key="2">
    <source>
        <dbReference type="ARBA" id="ARBA00022723"/>
    </source>
</evidence>
<dbReference type="InterPro" id="IPR013087">
    <property type="entry name" value="Znf_C2H2_type"/>
</dbReference>
<evidence type="ECO:0000256" key="7">
    <source>
        <dbReference type="ARBA" id="ARBA00023163"/>
    </source>
</evidence>
<reference evidence="12" key="1">
    <citation type="thesis" date="2020" institute="ProQuest LLC" country="789 East Eisenhower Parkway, Ann Arbor, MI, USA">
        <title>Comparative Genomics and Chromosome Evolution.</title>
        <authorList>
            <person name="Mudd A.B."/>
        </authorList>
    </citation>
    <scope>NUCLEOTIDE SEQUENCE</scope>
    <source>
        <strain evidence="12">HN-11 Male</strain>
        <tissue evidence="12">Kidney and liver</tissue>
    </source>
</reference>
<dbReference type="Proteomes" id="UP000770717">
    <property type="component" value="Unassembled WGS sequence"/>
</dbReference>
<evidence type="ECO:0000313" key="12">
    <source>
        <dbReference type="EMBL" id="KAG9467455.1"/>
    </source>
</evidence>
<keyword evidence="5" id="KW-0862">Zinc</keyword>
<feature type="domain" description="C2H2-type" evidence="11">
    <location>
        <begin position="343"/>
        <end position="370"/>
    </location>
</feature>
<dbReference type="FunFam" id="3.30.160.60:FF:000352">
    <property type="entry name" value="zinc finger protein 3 homolog"/>
    <property type="match status" value="1"/>
</dbReference>
<feature type="domain" description="C2H2-type" evidence="11">
    <location>
        <begin position="483"/>
        <end position="510"/>
    </location>
</feature>
<proteinExistence type="inferred from homology"/>
<keyword evidence="7" id="KW-0804">Transcription</keyword>
<dbReference type="GO" id="GO:0005667">
    <property type="term" value="C:transcription regulator complex"/>
    <property type="evidence" value="ECO:0007669"/>
    <property type="project" value="TreeGrafter"/>
</dbReference>
<evidence type="ECO:0000256" key="4">
    <source>
        <dbReference type="ARBA" id="ARBA00022771"/>
    </source>
</evidence>
<feature type="domain" description="C2H2-type" evidence="11">
    <location>
        <begin position="315"/>
        <end position="342"/>
    </location>
</feature>
<dbReference type="Pfam" id="PF00096">
    <property type="entry name" value="zf-C2H2"/>
    <property type="match status" value="7"/>
</dbReference>